<evidence type="ECO:0000313" key="1">
    <source>
        <dbReference type="EMBL" id="KKM25798.1"/>
    </source>
</evidence>
<accession>A0A0F9KUK6</accession>
<name>A0A0F9KUK6_9ZZZZ</name>
<sequence>MPFFRKRPIVIEAEQFFPDIKPWPKGVREINHGDKSLDYFYIDTLEGGHKVSVGDWIITGVRGEKYPCKPGIFQETYESVEEA</sequence>
<proteinExistence type="predicted"/>
<dbReference type="EMBL" id="LAZR01012638">
    <property type="protein sequence ID" value="KKM25798.1"/>
    <property type="molecule type" value="Genomic_DNA"/>
</dbReference>
<organism evidence="1">
    <name type="scientific">marine sediment metagenome</name>
    <dbReference type="NCBI Taxonomy" id="412755"/>
    <lineage>
        <taxon>unclassified sequences</taxon>
        <taxon>metagenomes</taxon>
        <taxon>ecological metagenomes</taxon>
    </lineage>
</organism>
<reference evidence="1" key="1">
    <citation type="journal article" date="2015" name="Nature">
        <title>Complex archaea that bridge the gap between prokaryotes and eukaryotes.</title>
        <authorList>
            <person name="Spang A."/>
            <person name="Saw J.H."/>
            <person name="Jorgensen S.L."/>
            <person name="Zaremba-Niedzwiedzka K."/>
            <person name="Martijn J."/>
            <person name="Lind A.E."/>
            <person name="van Eijk R."/>
            <person name="Schleper C."/>
            <person name="Guy L."/>
            <person name="Ettema T.J."/>
        </authorList>
    </citation>
    <scope>NUCLEOTIDE SEQUENCE</scope>
</reference>
<dbReference type="AlphaFoldDB" id="A0A0F9KUK6"/>
<gene>
    <name evidence="1" type="ORF">LCGC14_1591250</name>
</gene>
<comment type="caution">
    <text evidence="1">The sequence shown here is derived from an EMBL/GenBank/DDBJ whole genome shotgun (WGS) entry which is preliminary data.</text>
</comment>
<protein>
    <submittedName>
        <fullName evidence="1">Uncharacterized protein</fullName>
    </submittedName>
</protein>